<evidence type="ECO:0000313" key="2">
    <source>
        <dbReference type="Proteomes" id="UP001054945"/>
    </source>
</evidence>
<comment type="caution">
    <text evidence="1">The sequence shown here is derived from an EMBL/GenBank/DDBJ whole genome shotgun (WGS) entry which is preliminary data.</text>
</comment>
<dbReference type="Proteomes" id="UP001054945">
    <property type="component" value="Unassembled WGS sequence"/>
</dbReference>
<gene>
    <name evidence="1" type="ORF">CEXT_679231</name>
</gene>
<sequence>MAFSAFYWFYTCDIFHTTYELNVAVSGPSIKGVNLVELWKDNTYLEFVKTLNLENKAVKFILDCHGLRINIFVGYEEDDYIWFYNETAKENESNRRHI</sequence>
<dbReference type="EMBL" id="BPLR01007238">
    <property type="protein sequence ID" value="GIY15472.1"/>
    <property type="molecule type" value="Genomic_DNA"/>
</dbReference>
<reference evidence="1 2" key="1">
    <citation type="submission" date="2021-06" db="EMBL/GenBank/DDBJ databases">
        <title>Caerostris extrusa draft genome.</title>
        <authorList>
            <person name="Kono N."/>
            <person name="Arakawa K."/>
        </authorList>
    </citation>
    <scope>NUCLEOTIDE SEQUENCE [LARGE SCALE GENOMIC DNA]</scope>
</reference>
<accession>A0AAV4R1W8</accession>
<proteinExistence type="predicted"/>
<protein>
    <submittedName>
        <fullName evidence="1">Uncharacterized protein</fullName>
    </submittedName>
</protein>
<keyword evidence="2" id="KW-1185">Reference proteome</keyword>
<organism evidence="1 2">
    <name type="scientific">Caerostris extrusa</name>
    <name type="common">Bark spider</name>
    <name type="synonym">Caerostris bankana</name>
    <dbReference type="NCBI Taxonomy" id="172846"/>
    <lineage>
        <taxon>Eukaryota</taxon>
        <taxon>Metazoa</taxon>
        <taxon>Ecdysozoa</taxon>
        <taxon>Arthropoda</taxon>
        <taxon>Chelicerata</taxon>
        <taxon>Arachnida</taxon>
        <taxon>Araneae</taxon>
        <taxon>Araneomorphae</taxon>
        <taxon>Entelegynae</taxon>
        <taxon>Araneoidea</taxon>
        <taxon>Araneidae</taxon>
        <taxon>Caerostris</taxon>
    </lineage>
</organism>
<dbReference type="AlphaFoldDB" id="A0AAV4R1W8"/>
<name>A0AAV4R1W8_CAEEX</name>
<evidence type="ECO:0000313" key="1">
    <source>
        <dbReference type="EMBL" id="GIY15472.1"/>
    </source>
</evidence>